<dbReference type="InterPro" id="IPR050300">
    <property type="entry name" value="GDXG_lipolytic_enzyme"/>
</dbReference>
<evidence type="ECO:0000313" key="5">
    <source>
        <dbReference type="Proteomes" id="UP000235347"/>
    </source>
</evidence>
<feature type="domain" description="Alpha/beta hydrolase fold-3" evidence="3">
    <location>
        <begin position="74"/>
        <end position="281"/>
    </location>
</feature>
<dbReference type="Gene3D" id="3.40.50.1820">
    <property type="entry name" value="alpha/beta hydrolase"/>
    <property type="match status" value="1"/>
</dbReference>
<sequence>MPLDQEIVQVLQALEGAPPMESLPVDVLRTSIAYPPLESRTPVGSVEELTVPAQDHALRARLYRPAEPRSRGLMVFFHGGGFVFGNLETHDHVCRDLCVGAGCALLAIEYRLAPEHRFPLPADDCLNATRWVGEHAASLGFDPMRIVLVGDSAGGNLATVTSLRLRDEGGPTVRAQALIYPVTDYHTPATGSYIENGTGYSLTRAAMIRFWGDYLEKAEHALHPHASPLRAPDLSRLPPTLVQTAEFDPLRDEGEAFAHRLLDAGVTVTLWREAGLIHGFARMGLASAAAKRASARCAQWIAAALC</sequence>
<keyword evidence="5" id="KW-1185">Reference proteome</keyword>
<dbReference type="InterPro" id="IPR029058">
    <property type="entry name" value="AB_hydrolase_fold"/>
</dbReference>
<dbReference type="Pfam" id="PF07859">
    <property type="entry name" value="Abhydrolase_3"/>
    <property type="match status" value="1"/>
</dbReference>
<protein>
    <submittedName>
        <fullName evidence="4">Alpha/beta hydrolase</fullName>
    </submittedName>
</protein>
<evidence type="ECO:0000256" key="2">
    <source>
        <dbReference type="ARBA" id="ARBA00022801"/>
    </source>
</evidence>
<evidence type="ECO:0000259" key="3">
    <source>
        <dbReference type="Pfam" id="PF07859"/>
    </source>
</evidence>
<dbReference type="AlphaFoldDB" id="A0A2N7WB06"/>
<comment type="caution">
    <text evidence="4">The sequence shown here is derived from an EMBL/GenBank/DDBJ whole genome shotgun (WGS) entry which is preliminary data.</text>
</comment>
<dbReference type="InterPro" id="IPR013094">
    <property type="entry name" value="AB_hydrolase_3"/>
</dbReference>
<dbReference type="Proteomes" id="UP000235347">
    <property type="component" value="Unassembled WGS sequence"/>
</dbReference>
<dbReference type="PANTHER" id="PTHR48081">
    <property type="entry name" value="AB HYDROLASE SUPERFAMILY PROTEIN C4A8.06C"/>
    <property type="match status" value="1"/>
</dbReference>
<dbReference type="EMBL" id="PNYB01000004">
    <property type="protein sequence ID" value="PMS26588.1"/>
    <property type="molecule type" value="Genomic_DNA"/>
</dbReference>
<accession>A0A2N7WB06</accession>
<evidence type="ECO:0000313" key="4">
    <source>
        <dbReference type="EMBL" id="PMS26588.1"/>
    </source>
</evidence>
<evidence type="ECO:0000256" key="1">
    <source>
        <dbReference type="ARBA" id="ARBA00010515"/>
    </source>
</evidence>
<dbReference type="SUPFAM" id="SSF53474">
    <property type="entry name" value="alpha/beta-Hydrolases"/>
    <property type="match status" value="1"/>
</dbReference>
<reference evidence="4 5" key="1">
    <citation type="submission" date="2018-01" db="EMBL/GenBank/DDBJ databases">
        <title>Whole genome analyses suggest that Burkholderia sensu lato contains two further novel genera in the rhizoxinica-symbiotica group Mycetohabitans gen. nov., and Trinickia gen. nov.: implications for the evolution of diazotrophy and nodulation in the Burkholderiaceae.</title>
        <authorList>
            <person name="Estrada-de los Santos P."/>
            <person name="Palmer M."/>
            <person name="Chavez-Ramirez B."/>
            <person name="Beukes C."/>
            <person name="Steenkamp E.T."/>
            <person name="Hirsch A.M."/>
            <person name="Manyaka P."/>
            <person name="Maluk M."/>
            <person name="Lafos M."/>
            <person name="Crook M."/>
            <person name="Gross E."/>
            <person name="Simon M.F."/>
            <person name="Bueno dos Reis Junior F."/>
            <person name="Poole P.S."/>
            <person name="Venter S.N."/>
            <person name="James E.K."/>
        </authorList>
    </citation>
    <scope>NUCLEOTIDE SEQUENCE [LARGE SCALE GENOMIC DNA]</scope>
    <source>
        <strain evidence="4 5">GP25-8</strain>
    </source>
</reference>
<dbReference type="GO" id="GO:0016787">
    <property type="term" value="F:hydrolase activity"/>
    <property type="evidence" value="ECO:0007669"/>
    <property type="project" value="UniProtKB-KW"/>
</dbReference>
<dbReference type="InterPro" id="IPR002168">
    <property type="entry name" value="Lipase_GDXG_HIS_AS"/>
</dbReference>
<name>A0A2N7WB06_9BURK</name>
<dbReference type="PROSITE" id="PS01173">
    <property type="entry name" value="LIPASE_GDXG_HIS"/>
    <property type="match status" value="1"/>
</dbReference>
<proteinExistence type="inferred from homology"/>
<gene>
    <name evidence="4" type="ORF">C0Z19_06520</name>
</gene>
<dbReference type="PANTHER" id="PTHR48081:SF8">
    <property type="entry name" value="ALPHA_BETA HYDROLASE FOLD-3 DOMAIN-CONTAINING PROTEIN-RELATED"/>
    <property type="match status" value="1"/>
</dbReference>
<organism evidence="4 5">
    <name type="scientific">Trinickia soli</name>
    <dbReference type="NCBI Taxonomy" id="380675"/>
    <lineage>
        <taxon>Bacteria</taxon>
        <taxon>Pseudomonadati</taxon>
        <taxon>Pseudomonadota</taxon>
        <taxon>Betaproteobacteria</taxon>
        <taxon>Burkholderiales</taxon>
        <taxon>Burkholderiaceae</taxon>
        <taxon>Trinickia</taxon>
    </lineage>
</organism>
<keyword evidence="2 4" id="KW-0378">Hydrolase</keyword>
<dbReference type="FunFam" id="3.40.50.1820:FF:000089">
    <property type="entry name" value="Alpha/beta hydrolase"/>
    <property type="match status" value="1"/>
</dbReference>
<dbReference type="RefSeq" id="WP_102608978.1">
    <property type="nucleotide sequence ID" value="NZ_CADIKD010000011.1"/>
</dbReference>
<comment type="similarity">
    <text evidence="1">Belongs to the 'GDXG' lipolytic enzyme family.</text>
</comment>